<dbReference type="Pfam" id="PF00528">
    <property type="entry name" value="BPD_transp_1"/>
    <property type="match status" value="1"/>
</dbReference>
<feature type="compositionally biased region" description="Basic residues" evidence="8">
    <location>
        <begin position="185"/>
        <end position="195"/>
    </location>
</feature>
<evidence type="ECO:0000313" key="11">
    <source>
        <dbReference type="Proteomes" id="UP001225605"/>
    </source>
</evidence>
<feature type="compositionally biased region" description="Low complexity" evidence="8">
    <location>
        <begin position="164"/>
        <end position="184"/>
    </location>
</feature>
<evidence type="ECO:0000256" key="3">
    <source>
        <dbReference type="ARBA" id="ARBA00022475"/>
    </source>
</evidence>
<feature type="region of interest" description="Disordered" evidence="8">
    <location>
        <begin position="118"/>
        <end position="195"/>
    </location>
</feature>
<accession>A0ABU0WYL5</accession>
<feature type="transmembrane region" description="Helical" evidence="7">
    <location>
        <begin position="280"/>
        <end position="300"/>
    </location>
</feature>
<dbReference type="Proteomes" id="UP001225605">
    <property type="component" value="Unassembled WGS sequence"/>
</dbReference>
<dbReference type="EMBL" id="NSDM01000005">
    <property type="protein sequence ID" value="MDQ2584948.1"/>
    <property type="molecule type" value="Genomic_DNA"/>
</dbReference>
<feature type="transmembrane region" description="Helical" evidence="7">
    <location>
        <begin position="341"/>
        <end position="362"/>
    </location>
</feature>
<proteinExistence type="inferred from homology"/>
<keyword evidence="11" id="KW-1185">Reference proteome</keyword>
<feature type="transmembrane region" description="Helical" evidence="7">
    <location>
        <begin position="452"/>
        <end position="473"/>
    </location>
</feature>
<evidence type="ECO:0000256" key="8">
    <source>
        <dbReference type="SAM" id="MobiDB-lite"/>
    </source>
</evidence>
<comment type="subcellular location">
    <subcellularLocation>
        <location evidence="1 7">Cell membrane</location>
        <topology evidence="1 7">Multi-pass membrane protein</topology>
    </subcellularLocation>
</comment>
<dbReference type="CDD" id="cd06261">
    <property type="entry name" value="TM_PBP2"/>
    <property type="match status" value="1"/>
</dbReference>
<sequence length="543" mass="55928">MGVGRPGARAVPQLVRQPAGRGLRVLADVQPAGAGGDRRQVPHQPGADGARVAAVRPARLRAGARRRDAAGEARGPGDHLVLVRAGVRADVLGRPAAAVRVRGVVELGAGVLRGADRRALRRGGARRPARAPGAARDHVERGGDRAGGAAHAAGRGGGAGVGPRGLRAGAGRARPGAGAAPGGAQRRRARAAAPVRLHRGAVRRVGAGRAGVLLPRSGRGDHDGGAGAGRAAAAGHRAVHHGAGVHRQPRRRPRARRARPEGGGPVTTTARRFDRRTRTLVLLGLSTFVVVAILVAGTLVRDAAQTTSLGERNLAPSAGHWFGTDWLGRDVLARVLSGLRLSLVVGTTAAAISAVIALLMACAATVGGPKVDAVVGWLVDLFLALPHLVLLLLLAFALGGGTDAVVIAVAVTHWPHLTRVLRGQARQVVTSDYVAVAANLGRGRWWVARRHVAGHLAGHFLVGTVLLFPHAILHEAALSFLGLGVDPAEPSTGILLAESMRFLSAGAWWLAVLPGLCLLLVVKAVDGIGENLRSLIDPRSHHL</sequence>
<dbReference type="PANTHER" id="PTHR43386">
    <property type="entry name" value="OLIGOPEPTIDE TRANSPORT SYSTEM PERMEASE PROTEIN APPC"/>
    <property type="match status" value="1"/>
</dbReference>
<dbReference type="InterPro" id="IPR000515">
    <property type="entry name" value="MetI-like"/>
</dbReference>
<dbReference type="PROSITE" id="PS50928">
    <property type="entry name" value="ABC_TM1"/>
    <property type="match status" value="1"/>
</dbReference>
<evidence type="ECO:0000259" key="9">
    <source>
        <dbReference type="PROSITE" id="PS50928"/>
    </source>
</evidence>
<dbReference type="SUPFAM" id="SSF161098">
    <property type="entry name" value="MetI-like"/>
    <property type="match status" value="1"/>
</dbReference>
<comment type="similarity">
    <text evidence="7">Belongs to the binding-protein-dependent transport system permease family.</text>
</comment>
<comment type="caution">
    <text evidence="10">The sequence shown here is derived from an EMBL/GenBank/DDBJ whole genome shotgun (WGS) entry which is preliminary data.</text>
</comment>
<dbReference type="Gene3D" id="1.10.3720.10">
    <property type="entry name" value="MetI-like"/>
    <property type="match status" value="1"/>
</dbReference>
<feature type="compositionally biased region" description="Basic residues" evidence="8">
    <location>
        <begin position="119"/>
        <end position="129"/>
    </location>
</feature>
<dbReference type="PANTHER" id="PTHR43386:SF23">
    <property type="entry name" value="ABC TRANSPORTER"/>
    <property type="match status" value="1"/>
</dbReference>
<feature type="region of interest" description="Disordered" evidence="8">
    <location>
        <begin position="213"/>
        <end position="269"/>
    </location>
</feature>
<feature type="compositionally biased region" description="Gly residues" evidence="8">
    <location>
        <begin position="154"/>
        <end position="163"/>
    </location>
</feature>
<evidence type="ECO:0000256" key="2">
    <source>
        <dbReference type="ARBA" id="ARBA00022448"/>
    </source>
</evidence>
<gene>
    <name evidence="10" type="ORF">CKY47_13340</name>
</gene>
<organism evidence="10 11">
    <name type="scientific">Saccharothrix yanglingensis</name>
    <dbReference type="NCBI Taxonomy" id="659496"/>
    <lineage>
        <taxon>Bacteria</taxon>
        <taxon>Bacillati</taxon>
        <taxon>Actinomycetota</taxon>
        <taxon>Actinomycetes</taxon>
        <taxon>Pseudonocardiales</taxon>
        <taxon>Pseudonocardiaceae</taxon>
        <taxon>Saccharothrix</taxon>
    </lineage>
</organism>
<evidence type="ECO:0000256" key="1">
    <source>
        <dbReference type="ARBA" id="ARBA00004651"/>
    </source>
</evidence>
<reference evidence="10 11" key="1">
    <citation type="submission" date="2017-06" db="EMBL/GenBank/DDBJ databases">
        <title>Cultured bacterium strain Saccharothrix yanglingensis Hhs.015.</title>
        <authorList>
            <person name="Xia Y."/>
        </authorList>
    </citation>
    <scope>NUCLEOTIDE SEQUENCE [LARGE SCALE GENOMIC DNA]</scope>
    <source>
        <strain evidence="10 11">Hhs.015</strain>
    </source>
</reference>
<feature type="transmembrane region" description="Helical" evidence="7">
    <location>
        <begin position="506"/>
        <end position="525"/>
    </location>
</feature>
<feature type="compositionally biased region" description="Basic and acidic residues" evidence="8">
    <location>
        <begin position="135"/>
        <end position="144"/>
    </location>
</feature>
<evidence type="ECO:0000256" key="6">
    <source>
        <dbReference type="ARBA" id="ARBA00023136"/>
    </source>
</evidence>
<protein>
    <recommendedName>
        <fullName evidence="9">ABC transmembrane type-1 domain-containing protein</fullName>
    </recommendedName>
</protein>
<keyword evidence="3" id="KW-1003">Cell membrane</keyword>
<evidence type="ECO:0000256" key="7">
    <source>
        <dbReference type="RuleBase" id="RU363032"/>
    </source>
</evidence>
<dbReference type="InterPro" id="IPR035906">
    <property type="entry name" value="MetI-like_sf"/>
</dbReference>
<keyword evidence="2 7" id="KW-0813">Transport</keyword>
<evidence type="ECO:0000256" key="5">
    <source>
        <dbReference type="ARBA" id="ARBA00022989"/>
    </source>
</evidence>
<name>A0ABU0WYL5_9PSEU</name>
<feature type="domain" description="ABC transmembrane type-1" evidence="9">
    <location>
        <begin position="339"/>
        <end position="529"/>
    </location>
</feature>
<feature type="transmembrane region" description="Helical" evidence="7">
    <location>
        <begin position="374"/>
        <end position="398"/>
    </location>
</feature>
<keyword evidence="5 7" id="KW-1133">Transmembrane helix</keyword>
<dbReference type="InterPro" id="IPR050366">
    <property type="entry name" value="BP-dependent_transpt_permease"/>
</dbReference>
<evidence type="ECO:0000313" key="10">
    <source>
        <dbReference type="EMBL" id="MDQ2584948.1"/>
    </source>
</evidence>
<feature type="compositionally biased region" description="Basic residues" evidence="8">
    <location>
        <begin position="237"/>
        <end position="257"/>
    </location>
</feature>
<evidence type="ECO:0000256" key="4">
    <source>
        <dbReference type="ARBA" id="ARBA00022692"/>
    </source>
</evidence>
<keyword evidence="4 7" id="KW-0812">Transmembrane</keyword>
<keyword evidence="6 7" id="KW-0472">Membrane</keyword>